<keyword evidence="3" id="KW-1185">Reference proteome</keyword>
<gene>
    <name evidence="2" type="ORF">ROHU_029735</name>
</gene>
<feature type="region of interest" description="Disordered" evidence="1">
    <location>
        <begin position="39"/>
        <end position="63"/>
    </location>
</feature>
<evidence type="ECO:0000313" key="3">
    <source>
        <dbReference type="Proteomes" id="UP000290572"/>
    </source>
</evidence>
<dbReference type="EMBL" id="QBIY01013091">
    <property type="protein sequence ID" value="RXN12100.1"/>
    <property type="molecule type" value="Genomic_DNA"/>
</dbReference>
<accession>A0A498LVC2</accession>
<protein>
    <submittedName>
        <fullName evidence="2">Uncharacterized protein</fullName>
    </submittedName>
</protein>
<evidence type="ECO:0000313" key="2">
    <source>
        <dbReference type="EMBL" id="RXN12100.1"/>
    </source>
</evidence>
<dbReference type="AlphaFoldDB" id="A0A498LVC2"/>
<name>A0A498LVC2_LABRO</name>
<evidence type="ECO:0000256" key="1">
    <source>
        <dbReference type="SAM" id="MobiDB-lite"/>
    </source>
</evidence>
<reference evidence="2 3" key="1">
    <citation type="submission" date="2018-03" db="EMBL/GenBank/DDBJ databases">
        <title>Draft genome sequence of Rohu Carp (Labeo rohita).</title>
        <authorList>
            <person name="Das P."/>
            <person name="Kushwaha B."/>
            <person name="Joshi C.G."/>
            <person name="Kumar D."/>
            <person name="Nagpure N.S."/>
            <person name="Sahoo L."/>
            <person name="Das S.P."/>
            <person name="Bit A."/>
            <person name="Patnaik S."/>
            <person name="Meher P.K."/>
            <person name="Jayasankar P."/>
            <person name="Koringa P.G."/>
            <person name="Patel N.V."/>
            <person name="Hinsu A.T."/>
            <person name="Kumar R."/>
            <person name="Pandey M."/>
            <person name="Agarwal S."/>
            <person name="Srivastava S."/>
            <person name="Singh M."/>
            <person name="Iquebal M.A."/>
            <person name="Jaiswal S."/>
            <person name="Angadi U.B."/>
            <person name="Kumar N."/>
            <person name="Raza M."/>
            <person name="Shah T.M."/>
            <person name="Rai A."/>
            <person name="Jena J.K."/>
        </authorList>
    </citation>
    <scope>NUCLEOTIDE SEQUENCE [LARGE SCALE GENOMIC DNA]</scope>
    <source>
        <strain evidence="2">DASCIFA01</strain>
        <tissue evidence="2">Testis</tissue>
    </source>
</reference>
<organism evidence="2 3">
    <name type="scientific">Labeo rohita</name>
    <name type="common">Indian major carp</name>
    <name type="synonym">Cyprinus rohita</name>
    <dbReference type="NCBI Taxonomy" id="84645"/>
    <lineage>
        <taxon>Eukaryota</taxon>
        <taxon>Metazoa</taxon>
        <taxon>Chordata</taxon>
        <taxon>Craniata</taxon>
        <taxon>Vertebrata</taxon>
        <taxon>Euteleostomi</taxon>
        <taxon>Actinopterygii</taxon>
        <taxon>Neopterygii</taxon>
        <taxon>Teleostei</taxon>
        <taxon>Ostariophysi</taxon>
        <taxon>Cypriniformes</taxon>
        <taxon>Cyprinidae</taxon>
        <taxon>Labeoninae</taxon>
        <taxon>Labeonini</taxon>
        <taxon>Labeo</taxon>
    </lineage>
</organism>
<proteinExistence type="predicted"/>
<comment type="caution">
    <text evidence="2">The sequence shown here is derived from an EMBL/GenBank/DDBJ whole genome shotgun (WGS) entry which is preliminary data.</text>
</comment>
<dbReference type="Proteomes" id="UP000290572">
    <property type="component" value="Unassembled WGS sequence"/>
</dbReference>
<sequence length="113" mass="12865">MELVKDRNLEEINTMVEPMVGGTRVELWLKDCVNPRSQSMLEKPGGVPGKVGHNGDKGTQSRARDMGLEAREAARDSILCEQMEGTLYSFYERNRMHYWKTIDCQTIEGLSEN</sequence>